<dbReference type="FunFam" id="3.40.50.720:FF:000085">
    <property type="entry name" value="Dihydroflavonol reductase"/>
    <property type="match status" value="1"/>
</dbReference>
<comment type="caution">
    <text evidence="3">The sequence shown here is derived from an EMBL/GenBank/DDBJ whole genome shotgun (WGS) entry which is preliminary data.</text>
</comment>
<accession>A0A9D5HQQ6</accession>
<dbReference type="PANTHER" id="PTHR10366">
    <property type="entry name" value="NAD DEPENDENT EPIMERASE/DEHYDRATASE"/>
    <property type="match status" value="1"/>
</dbReference>
<dbReference type="AlphaFoldDB" id="A0A9D5HQQ6"/>
<name>A0A9D5HQQ6_9LILI</name>
<dbReference type="Pfam" id="PF01370">
    <property type="entry name" value="Epimerase"/>
    <property type="match status" value="1"/>
</dbReference>
<sequence>MGSSNDHLREAMCVTGSTGYIGSWLVHSLLQKGYLVHATVRDIDKARQVLSNFEGNSQLKIFKADLNEEGSFDEAVKGCVGVFHVAASMELSTDANQNIEESVKSRILEPAVRGTTNLLQSCSKAGCVKRVIFTSSISTITAKNDLGEWIAEVDESCVTPADLIWRKKPSGWVYVLSKLVTEEKALQFAKEKGIDLVSIIPPTVAGPFLTPDVPTSIQVLLSPITGDRKMLSILDAVNARLGSISLVHIEDICNAHIFLMEKVAAEGRYICSASTCAMSQLAEILSLEYSSCCPKRIVVEDYCEKIPSIICSKRLTSLGFKFRYGLRDIIKQTVISCSERRVLKPL</sequence>
<dbReference type="InterPro" id="IPR036291">
    <property type="entry name" value="NAD(P)-bd_dom_sf"/>
</dbReference>
<evidence type="ECO:0000256" key="1">
    <source>
        <dbReference type="ARBA" id="ARBA00023002"/>
    </source>
</evidence>
<dbReference type="Proteomes" id="UP001085076">
    <property type="component" value="Miscellaneous, Linkage group lg01"/>
</dbReference>
<dbReference type="InterPro" id="IPR001509">
    <property type="entry name" value="Epimerase_deHydtase"/>
</dbReference>
<evidence type="ECO:0000259" key="2">
    <source>
        <dbReference type="Pfam" id="PF01370"/>
    </source>
</evidence>
<gene>
    <name evidence="3" type="ORF">J5N97_002808</name>
</gene>
<protein>
    <recommendedName>
        <fullName evidence="2">NAD-dependent epimerase/dehydratase domain-containing protein</fullName>
    </recommendedName>
</protein>
<reference evidence="3" key="2">
    <citation type="journal article" date="2022" name="Hortic Res">
        <title>The genome of Dioscorea zingiberensis sheds light on the biosynthesis, origin and evolution of the medicinally important diosgenin saponins.</title>
        <authorList>
            <person name="Li Y."/>
            <person name="Tan C."/>
            <person name="Li Z."/>
            <person name="Guo J."/>
            <person name="Li S."/>
            <person name="Chen X."/>
            <person name="Wang C."/>
            <person name="Dai X."/>
            <person name="Yang H."/>
            <person name="Song W."/>
            <person name="Hou L."/>
            <person name="Xu J."/>
            <person name="Tong Z."/>
            <person name="Xu A."/>
            <person name="Yuan X."/>
            <person name="Wang W."/>
            <person name="Yang Q."/>
            <person name="Chen L."/>
            <person name="Sun Z."/>
            <person name="Wang K."/>
            <person name="Pan B."/>
            <person name="Chen J."/>
            <person name="Bao Y."/>
            <person name="Liu F."/>
            <person name="Qi X."/>
            <person name="Gang D.R."/>
            <person name="Wen J."/>
            <person name="Li J."/>
        </authorList>
    </citation>
    <scope>NUCLEOTIDE SEQUENCE</scope>
    <source>
        <strain evidence="3">Dzin_1.0</strain>
    </source>
</reference>
<dbReference type="SUPFAM" id="SSF51735">
    <property type="entry name" value="NAD(P)-binding Rossmann-fold domains"/>
    <property type="match status" value="1"/>
</dbReference>
<reference evidence="3" key="1">
    <citation type="submission" date="2021-03" db="EMBL/GenBank/DDBJ databases">
        <authorList>
            <person name="Li Z."/>
            <person name="Yang C."/>
        </authorList>
    </citation>
    <scope>NUCLEOTIDE SEQUENCE</scope>
    <source>
        <strain evidence="3">Dzin_1.0</strain>
        <tissue evidence="3">Leaf</tissue>
    </source>
</reference>
<dbReference type="PANTHER" id="PTHR10366:SF628">
    <property type="entry name" value="NAD(P)-BINDING ROSSMANN-FOLD SUPERFAMILY PROTEIN"/>
    <property type="match status" value="1"/>
</dbReference>
<feature type="domain" description="NAD-dependent epimerase/dehydratase" evidence="2">
    <location>
        <begin position="12"/>
        <end position="265"/>
    </location>
</feature>
<dbReference type="InterPro" id="IPR050425">
    <property type="entry name" value="NAD(P)_dehydrat-like"/>
</dbReference>
<keyword evidence="4" id="KW-1185">Reference proteome</keyword>
<dbReference type="EMBL" id="JAGGNH010000001">
    <property type="protein sequence ID" value="KAJ0984452.1"/>
    <property type="molecule type" value="Genomic_DNA"/>
</dbReference>
<evidence type="ECO:0000313" key="3">
    <source>
        <dbReference type="EMBL" id="KAJ0984452.1"/>
    </source>
</evidence>
<keyword evidence="1" id="KW-0560">Oxidoreductase</keyword>
<dbReference type="Gene3D" id="3.40.50.720">
    <property type="entry name" value="NAD(P)-binding Rossmann-like Domain"/>
    <property type="match status" value="1"/>
</dbReference>
<dbReference type="GO" id="GO:0016616">
    <property type="term" value="F:oxidoreductase activity, acting on the CH-OH group of donors, NAD or NADP as acceptor"/>
    <property type="evidence" value="ECO:0007669"/>
    <property type="project" value="TreeGrafter"/>
</dbReference>
<dbReference type="OrthoDB" id="2735536at2759"/>
<dbReference type="CDD" id="cd08958">
    <property type="entry name" value="FR_SDR_e"/>
    <property type="match status" value="1"/>
</dbReference>
<proteinExistence type="predicted"/>
<evidence type="ECO:0000313" key="4">
    <source>
        <dbReference type="Proteomes" id="UP001085076"/>
    </source>
</evidence>
<organism evidence="3 4">
    <name type="scientific">Dioscorea zingiberensis</name>
    <dbReference type="NCBI Taxonomy" id="325984"/>
    <lineage>
        <taxon>Eukaryota</taxon>
        <taxon>Viridiplantae</taxon>
        <taxon>Streptophyta</taxon>
        <taxon>Embryophyta</taxon>
        <taxon>Tracheophyta</taxon>
        <taxon>Spermatophyta</taxon>
        <taxon>Magnoliopsida</taxon>
        <taxon>Liliopsida</taxon>
        <taxon>Dioscoreales</taxon>
        <taxon>Dioscoreaceae</taxon>
        <taxon>Dioscorea</taxon>
    </lineage>
</organism>